<dbReference type="AlphaFoldDB" id="A0A644TLX1"/>
<dbReference type="InterPro" id="IPR042070">
    <property type="entry name" value="PucR_C-HTH_sf"/>
</dbReference>
<dbReference type="PANTHER" id="PTHR33744:SF15">
    <property type="entry name" value="CARBOHYDRATE DIACID REGULATOR"/>
    <property type="match status" value="1"/>
</dbReference>
<name>A0A644TLX1_9ZZZZ</name>
<proteinExistence type="inferred from homology"/>
<protein>
    <recommendedName>
        <fullName evidence="5">PucR C-terminal helix-turn-helix domain-containing protein</fullName>
    </recommendedName>
</protein>
<dbReference type="EMBL" id="VSSQ01000039">
    <property type="protein sequence ID" value="MPL67956.1"/>
    <property type="molecule type" value="Genomic_DNA"/>
</dbReference>
<evidence type="ECO:0000256" key="1">
    <source>
        <dbReference type="ARBA" id="ARBA00006754"/>
    </source>
</evidence>
<sequence length="424" mass="48574">MRRGVERAVQEVMLVDEIFGPYFQRLVEKVDRSSLRSIQIASRDGKILAKMNVYDDQNIPDDIIRAVIQDLDIKNPRRIIYNNSGEYTVVAAPLIVESQLLAVIFIEPINLKHCEQIIIIIKTSLETYLEHHNAKKEAVSDITREEAIIKELLAPRQDEKPAISYKLFKSLKSFGIDLFLRRSVILVELEKKDNRYFNINLDLGYELSAEAFKDKGVQILKANKYLNNQDIVAFFDNDHIVIVKSFLDVGDIGKLYQALDNICQGIMSDLEEAKIFSYHIAYGGIYSNFYDLWNSYIEAKNTIRLSAVFQESPGIYNVDQGLLEHVGYYLPSIIKHKVVQAVLTKLIKPDGSRDLELLDIAEEFVDQGMNLMQTARKLYMHRNTVSQKIEKFKRKTGLNPESNFKDAFIIKIAAISVKLEASSQ</sequence>
<accession>A0A644TLX1</accession>
<comment type="similarity">
    <text evidence="1">Belongs to the CdaR family.</text>
</comment>
<evidence type="ECO:0000313" key="4">
    <source>
        <dbReference type="EMBL" id="MPL67956.1"/>
    </source>
</evidence>
<reference evidence="4" key="1">
    <citation type="submission" date="2019-08" db="EMBL/GenBank/DDBJ databases">
        <authorList>
            <person name="Kucharzyk K."/>
            <person name="Murdoch R.W."/>
            <person name="Higgins S."/>
            <person name="Loffler F."/>
        </authorList>
    </citation>
    <scope>NUCLEOTIDE SEQUENCE</scope>
</reference>
<evidence type="ECO:0000259" key="3">
    <source>
        <dbReference type="Pfam" id="PF17853"/>
    </source>
</evidence>
<gene>
    <name evidence="4" type="ORF">SDC9_13660</name>
</gene>
<comment type="caution">
    <text evidence="4">The sequence shown here is derived from an EMBL/GenBank/DDBJ whole genome shotgun (WGS) entry which is preliminary data.</text>
</comment>
<dbReference type="InterPro" id="IPR025736">
    <property type="entry name" value="PucR_C-HTH_dom"/>
</dbReference>
<dbReference type="Pfam" id="PF13556">
    <property type="entry name" value="HTH_30"/>
    <property type="match status" value="1"/>
</dbReference>
<dbReference type="Gene3D" id="1.10.10.2840">
    <property type="entry name" value="PucR C-terminal helix-turn-helix domain"/>
    <property type="match status" value="1"/>
</dbReference>
<dbReference type="InterPro" id="IPR051448">
    <property type="entry name" value="CdaR-like_regulators"/>
</dbReference>
<dbReference type="PANTHER" id="PTHR33744">
    <property type="entry name" value="CARBOHYDRATE DIACID REGULATOR"/>
    <property type="match status" value="1"/>
</dbReference>
<evidence type="ECO:0008006" key="5">
    <source>
        <dbReference type="Google" id="ProtNLM"/>
    </source>
</evidence>
<feature type="domain" description="PucR C-terminal helix-turn-helix" evidence="2">
    <location>
        <begin position="357"/>
        <end position="412"/>
    </location>
</feature>
<organism evidence="4">
    <name type="scientific">bioreactor metagenome</name>
    <dbReference type="NCBI Taxonomy" id="1076179"/>
    <lineage>
        <taxon>unclassified sequences</taxon>
        <taxon>metagenomes</taxon>
        <taxon>ecological metagenomes</taxon>
    </lineage>
</organism>
<dbReference type="Pfam" id="PF17853">
    <property type="entry name" value="GGDEF_2"/>
    <property type="match status" value="1"/>
</dbReference>
<feature type="domain" description="CdaR GGDEF-like" evidence="3">
    <location>
        <begin position="171"/>
        <end position="305"/>
    </location>
</feature>
<dbReference type="InterPro" id="IPR041522">
    <property type="entry name" value="CdaR_GGDEF"/>
</dbReference>
<evidence type="ECO:0000259" key="2">
    <source>
        <dbReference type="Pfam" id="PF13556"/>
    </source>
</evidence>